<sequence>MFKKKPNIKPFSPLRSSERRRVADQIIADFKLEIPASQDKPESEQSTPAPTVSTLRNALLPDNTMSARFTTTAGPNLKQVSGTVYAGTHDGEDNRILWIKVEDRMYPTVYTLWRNPNIVPLLHTPSFVLEKLQGGADLMTPGLTRGPPFPTNATKGAVVAIASHENPTVPLAVGVCEIDVSSLQKARGEKGKAVHPVQWEGDEIWAWNPDGKAGRAAPNSLDGWAVTGADDSDLEEELGELSISDEEEGAGTHGQGVSLGGEQESAEERGPAGEEESAMQDEKPFDEVEVEDKELTTREIDDAFRKAFLYGLYHHKTTNKEPPHHGLVFPLTQSFVIANLVLPYLPAYTPAQASSLQIKKTSWKNVKKFIKTLDKELLVKSKDRSGGEIVIMDVDFDDQALLNFVPYRLPKKEAPSAGADRAGAAARTAASSDPGRDDSIGQKLTKVNLYKPKDKFAPLFEASGSSVKAAYVASEIRIIVTAYIESENLIASTNKRLVNLNPILANAVFDGQSPMDREVLAKGAVPRDALVERVLQGCANYWAILRGNESMDQVKPKSGAAPKVQIVLETRSGNKTVTKVSGVEAFYIKPNPLADELRTACAGSTSVGQLVGSSPKHPVMEIMVQGPQKDAVIKALEKRGISRQWVEIVDKTKGKKR</sequence>
<dbReference type="RefSeq" id="XP_018186292.1">
    <property type="nucleotide sequence ID" value="XM_018334434.1"/>
</dbReference>
<dbReference type="InterPro" id="IPR039759">
    <property type="entry name" value="eIF2D_SUI1"/>
</dbReference>
<evidence type="ECO:0000259" key="2">
    <source>
        <dbReference type="PROSITE" id="PS50296"/>
    </source>
</evidence>
<dbReference type="EMBL" id="KV407462">
    <property type="protein sequence ID" value="KZF20737.1"/>
    <property type="molecule type" value="Genomic_DNA"/>
</dbReference>
<dbReference type="CDD" id="cd21156">
    <property type="entry name" value="PUA_eIF2d-like"/>
    <property type="match status" value="1"/>
</dbReference>
<dbReference type="InterPro" id="IPR036885">
    <property type="entry name" value="SWIB_MDM2_dom_sf"/>
</dbReference>
<dbReference type="InterPro" id="IPR039757">
    <property type="entry name" value="EIF2D"/>
</dbReference>
<feature type="domain" description="SUI1" evidence="2">
    <location>
        <begin position="564"/>
        <end position="640"/>
    </location>
</feature>
<evidence type="ECO:0000256" key="1">
    <source>
        <dbReference type="SAM" id="MobiDB-lite"/>
    </source>
</evidence>
<dbReference type="InParanoid" id="A0A165F9J0"/>
<feature type="region of interest" description="Disordered" evidence="1">
    <location>
        <begin position="233"/>
        <end position="292"/>
    </location>
</feature>
<gene>
    <name evidence="3" type="ORF">L228DRAFT_262646</name>
</gene>
<dbReference type="InterPro" id="IPR015947">
    <property type="entry name" value="PUA-like_sf"/>
</dbReference>
<feature type="region of interest" description="Disordered" evidence="1">
    <location>
        <begin position="414"/>
        <end position="440"/>
    </location>
</feature>
<evidence type="ECO:0000313" key="4">
    <source>
        <dbReference type="Proteomes" id="UP000076632"/>
    </source>
</evidence>
<dbReference type="SUPFAM" id="SSF55159">
    <property type="entry name" value="eIF1-like"/>
    <property type="match status" value="1"/>
</dbReference>
<dbReference type="InterPro" id="IPR036877">
    <property type="entry name" value="SUI1_dom_sf"/>
</dbReference>
<dbReference type="OrthoDB" id="199771at2759"/>
<dbReference type="Pfam" id="PF26291">
    <property type="entry name" value="SWIB_eIF2D"/>
    <property type="match status" value="1"/>
</dbReference>
<protein>
    <submittedName>
        <fullName evidence="3">RNA binding protein-like protein Ligatin/Tma64</fullName>
    </submittedName>
</protein>
<dbReference type="OMA" id="MFLKPYR"/>
<dbReference type="PANTHER" id="PTHR12217:SF4">
    <property type="entry name" value="EUKARYOTIC TRANSLATION INITIATION FACTOR 2D"/>
    <property type="match status" value="1"/>
</dbReference>
<dbReference type="Proteomes" id="UP000076632">
    <property type="component" value="Unassembled WGS sequence"/>
</dbReference>
<dbReference type="FunCoup" id="A0A165F9J0">
    <property type="interactions" value="472"/>
</dbReference>
<dbReference type="FunFam" id="3.30.780.10:FF:000008">
    <property type="entry name" value="eukaryotic translation initiation factor 2D"/>
    <property type="match status" value="1"/>
</dbReference>
<dbReference type="PROSITE" id="PS50296">
    <property type="entry name" value="SUI1"/>
    <property type="match status" value="1"/>
</dbReference>
<dbReference type="GO" id="GO:0003743">
    <property type="term" value="F:translation initiation factor activity"/>
    <property type="evidence" value="ECO:0007669"/>
    <property type="project" value="InterPro"/>
</dbReference>
<dbReference type="Gene3D" id="3.10.400.20">
    <property type="match status" value="1"/>
</dbReference>
<dbReference type="GeneID" id="28899571"/>
<dbReference type="PANTHER" id="PTHR12217">
    <property type="entry name" value="EUKARYOTIC TRANSLATION INITIATION FACTOR 2D"/>
    <property type="match status" value="1"/>
</dbReference>
<accession>A0A165F9J0</accession>
<proteinExistence type="predicted"/>
<name>A0A165F9J0_XYLHT</name>
<dbReference type="AlphaFoldDB" id="A0A165F9J0"/>
<dbReference type="Gene3D" id="3.30.780.10">
    <property type="entry name" value="SUI1-like domain"/>
    <property type="match status" value="1"/>
</dbReference>
<feature type="compositionally biased region" description="Low complexity" evidence="1">
    <location>
        <begin position="415"/>
        <end position="433"/>
    </location>
</feature>
<reference evidence="3 4" key="1">
    <citation type="journal article" date="2016" name="Fungal Biol.">
        <title>The genome of Xylona heveae provides a window into fungal endophytism.</title>
        <authorList>
            <person name="Gazis R."/>
            <person name="Kuo A."/>
            <person name="Riley R."/>
            <person name="LaButti K."/>
            <person name="Lipzen A."/>
            <person name="Lin J."/>
            <person name="Amirebrahimi M."/>
            <person name="Hesse C.N."/>
            <person name="Spatafora J.W."/>
            <person name="Henrissat B."/>
            <person name="Hainaut M."/>
            <person name="Grigoriev I.V."/>
            <person name="Hibbett D.S."/>
        </authorList>
    </citation>
    <scope>NUCLEOTIDE SEQUENCE [LARGE SCALE GENOMIC DNA]</scope>
    <source>
        <strain evidence="3 4">TC161</strain>
    </source>
</reference>
<dbReference type="SUPFAM" id="SSF47592">
    <property type="entry name" value="SWIB/MDM2 domain"/>
    <property type="match status" value="1"/>
</dbReference>
<dbReference type="GO" id="GO:0001731">
    <property type="term" value="P:formation of translation preinitiation complex"/>
    <property type="evidence" value="ECO:0007669"/>
    <property type="project" value="InterPro"/>
</dbReference>
<dbReference type="Pfam" id="PF01253">
    <property type="entry name" value="SUI1"/>
    <property type="match status" value="1"/>
</dbReference>
<dbReference type="Pfam" id="PF25304">
    <property type="entry name" value="WHD_eIF2D"/>
    <property type="match status" value="1"/>
</dbReference>
<evidence type="ECO:0000313" key="3">
    <source>
        <dbReference type="EMBL" id="KZF20737.1"/>
    </source>
</evidence>
<dbReference type="InterPro" id="IPR001950">
    <property type="entry name" value="SUI1"/>
</dbReference>
<dbReference type="Pfam" id="PF26292">
    <property type="entry name" value="PUA_elF2D"/>
    <property type="match status" value="1"/>
</dbReference>
<dbReference type="SUPFAM" id="SSF88697">
    <property type="entry name" value="PUA domain-like"/>
    <property type="match status" value="1"/>
</dbReference>
<dbReference type="STRING" id="1328760.A0A165F9J0"/>
<dbReference type="PROSITE" id="PS50890">
    <property type="entry name" value="PUA"/>
    <property type="match status" value="1"/>
</dbReference>
<organism evidence="3 4">
    <name type="scientific">Xylona heveae (strain CBS 132557 / TC161)</name>
    <dbReference type="NCBI Taxonomy" id="1328760"/>
    <lineage>
        <taxon>Eukaryota</taxon>
        <taxon>Fungi</taxon>
        <taxon>Dikarya</taxon>
        <taxon>Ascomycota</taxon>
        <taxon>Pezizomycotina</taxon>
        <taxon>Xylonomycetes</taxon>
        <taxon>Xylonales</taxon>
        <taxon>Xylonaceae</taxon>
        <taxon>Xylona</taxon>
    </lineage>
</organism>
<feature type="compositionally biased region" description="Acidic residues" evidence="1">
    <location>
        <begin position="233"/>
        <end position="249"/>
    </location>
</feature>
<dbReference type="InterPro" id="IPR057429">
    <property type="entry name" value="WH_eIF2D"/>
</dbReference>
<dbReference type="CDD" id="cd11608">
    <property type="entry name" value="eIF2D_C"/>
    <property type="match status" value="1"/>
</dbReference>
<feature type="region of interest" description="Disordered" evidence="1">
    <location>
        <begin position="1"/>
        <end position="20"/>
    </location>
</feature>
<dbReference type="InterPro" id="IPR048248">
    <property type="entry name" value="PUA_eIF2d-like"/>
</dbReference>
<keyword evidence="4" id="KW-1185">Reference proteome</keyword>
<dbReference type="InterPro" id="IPR058886">
    <property type="entry name" value="SWIB_eIF2D"/>
</dbReference>